<evidence type="ECO:0000256" key="3">
    <source>
        <dbReference type="ARBA" id="ARBA00023163"/>
    </source>
</evidence>
<keyword evidence="8" id="KW-1185">Reference proteome</keyword>
<keyword evidence="2" id="KW-0805">Transcription regulation</keyword>
<reference evidence="7" key="1">
    <citation type="submission" date="2016-03" db="EMBL/GenBank/DDBJ databases">
        <title>Comparative genomics of the ectomycorrhizal sister species Rhizopogon vinicolor and Rhizopogon vesiculosus (Basidiomycota: Boletales) reveals a divergence of the mating type B locus.</title>
        <authorList>
            <person name="Mujic A.B."/>
            <person name="Kuo A."/>
            <person name="Tritt A."/>
            <person name="Lipzen A."/>
            <person name="Chen C."/>
            <person name="Johnson J."/>
            <person name="Sharma A."/>
            <person name="Barry K."/>
            <person name="Grigoriev I.V."/>
            <person name="Spatafora J.W."/>
        </authorList>
    </citation>
    <scope>NUCLEOTIDE SEQUENCE [LARGE SCALE GENOMIC DNA]</scope>
    <source>
        <strain evidence="7">AM-OR11-056</strain>
    </source>
</reference>
<dbReference type="Pfam" id="PF02466">
    <property type="entry name" value="Tim17"/>
    <property type="match status" value="1"/>
</dbReference>
<evidence type="ECO:0000313" key="8">
    <source>
        <dbReference type="Proteomes" id="UP000183567"/>
    </source>
</evidence>
<feature type="domain" description="Velvet" evidence="6">
    <location>
        <begin position="309"/>
        <end position="496"/>
    </location>
</feature>
<keyword evidence="3" id="KW-0804">Transcription</keyword>
<keyword evidence="4" id="KW-0539">Nucleus</keyword>
<evidence type="ECO:0000259" key="6">
    <source>
        <dbReference type="PROSITE" id="PS51821"/>
    </source>
</evidence>
<dbReference type="InterPro" id="IPR038491">
    <property type="entry name" value="Velvet_dom_sf"/>
</dbReference>
<evidence type="ECO:0000256" key="1">
    <source>
        <dbReference type="ARBA" id="ARBA00004123"/>
    </source>
</evidence>
<feature type="region of interest" description="Disordered" evidence="5">
    <location>
        <begin position="1"/>
        <end position="21"/>
    </location>
</feature>
<dbReference type="PANTHER" id="PTHR33572:SF15">
    <property type="entry name" value="VELVET DOMAIN-CONTAINING PROTEIN"/>
    <property type="match status" value="1"/>
</dbReference>
<comment type="subcellular location">
    <subcellularLocation>
        <location evidence="1">Nucleus</location>
    </subcellularLocation>
</comment>
<dbReference type="GO" id="GO:0005634">
    <property type="term" value="C:nucleus"/>
    <property type="evidence" value="ECO:0007669"/>
    <property type="project" value="UniProtKB-SubCell"/>
</dbReference>
<dbReference type="EMBL" id="LVVM01001121">
    <property type="protein sequence ID" value="OJA19230.1"/>
    <property type="molecule type" value="Genomic_DNA"/>
</dbReference>
<evidence type="ECO:0000256" key="5">
    <source>
        <dbReference type="SAM" id="MobiDB-lite"/>
    </source>
</evidence>
<accession>A0A1J8QC50</accession>
<evidence type="ECO:0000313" key="7">
    <source>
        <dbReference type="EMBL" id="OJA19230.1"/>
    </source>
</evidence>
<gene>
    <name evidence="7" type="ORF">AZE42_08639</name>
</gene>
<dbReference type="OrthoDB" id="3056235at2759"/>
<sequence length="501" mass="53637">MSSTDPQQSASGSQDPTSYLRSATFTRDGPAVSVENAVTANDLLLGAYDPAKLHPLAQLGDQLDYLVLDDDKMSELPGAGTAIPSRGWSDDLCYGTGTMYLSGLALGGVWGVSEGARRPLAVSNTRLRINSVLNSVTRRGTFIGNSAGVLALVYNGINSSIDGFRGKHDTAGSMAAGALTGALYKSTAGVKPALAAATFVSGMAGIWSYVKKRRTRQIPPATPITPVKCISSSYKKLFHELPWESPQASPRSVASSDHSNTQSPPSAWSLPIQSESSSQQAAAWNQASSTDCASPSMSNQYTSSQSRVQHSSSYHLDVVQHPQRTAEFGSASLSRLPLAPPVVVQLIVRDRFGNSIIPEMELPFLIAHLSLFTDDGSRPLDMGTSPSGEAPPRRLLYGNLVSSPQKLRDLQGRLGLYFLFPDASIRWRGRFQLGISLLRISETDASGTMSIASQGTVLAQARTRPFDVFAHQNYVAPPVTRLTQSFLRQGARIHAFTPNGP</sequence>
<dbReference type="InterPro" id="IPR037525">
    <property type="entry name" value="Velvet_dom"/>
</dbReference>
<dbReference type="STRING" id="180088.A0A1J8QC50"/>
<dbReference type="AlphaFoldDB" id="A0A1J8QC50"/>
<evidence type="ECO:0000256" key="2">
    <source>
        <dbReference type="ARBA" id="ARBA00023015"/>
    </source>
</evidence>
<dbReference type="Gene3D" id="2.60.40.3960">
    <property type="entry name" value="Velvet domain"/>
    <property type="match status" value="1"/>
</dbReference>
<name>A0A1J8QC50_9AGAM</name>
<feature type="compositionally biased region" description="Polar residues" evidence="5">
    <location>
        <begin position="290"/>
        <end position="302"/>
    </location>
</feature>
<dbReference type="PANTHER" id="PTHR33572">
    <property type="entry name" value="SPORE DEVELOPMENT REGULATOR VOSA"/>
    <property type="match status" value="1"/>
</dbReference>
<dbReference type="Pfam" id="PF11754">
    <property type="entry name" value="Velvet"/>
    <property type="match status" value="2"/>
</dbReference>
<dbReference type="Proteomes" id="UP000183567">
    <property type="component" value="Unassembled WGS sequence"/>
</dbReference>
<feature type="compositionally biased region" description="Polar residues" evidence="5">
    <location>
        <begin position="246"/>
        <end position="266"/>
    </location>
</feature>
<evidence type="ECO:0000256" key="4">
    <source>
        <dbReference type="ARBA" id="ARBA00023242"/>
    </source>
</evidence>
<dbReference type="InterPro" id="IPR021740">
    <property type="entry name" value="Velvet"/>
</dbReference>
<proteinExistence type="predicted"/>
<feature type="region of interest" description="Disordered" evidence="5">
    <location>
        <begin position="246"/>
        <end position="307"/>
    </location>
</feature>
<organism evidence="7 8">
    <name type="scientific">Rhizopogon vesiculosus</name>
    <dbReference type="NCBI Taxonomy" id="180088"/>
    <lineage>
        <taxon>Eukaryota</taxon>
        <taxon>Fungi</taxon>
        <taxon>Dikarya</taxon>
        <taxon>Basidiomycota</taxon>
        <taxon>Agaricomycotina</taxon>
        <taxon>Agaricomycetes</taxon>
        <taxon>Agaricomycetidae</taxon>
        <taxon>Boletales</taxon>
        <taxon>Suillineae</taxon>
        <taxon>Rhizopogonaceae</taxon>
        <taxon>Rhizopogon</taxon>
    </lineage>
</organism>
<dbReference type="PROSITE" id="PS51821">
    <property type="entry name" value="VELVET"/>
    <property type="match status" value="1"/>
</dbReference>
<protein>
    <recommendedName>
        <fullName evidence="6">Velvet domain-containing protein</fullName>
    </recommendedName>
</protein>
<feature type="compositionally biased region" description="Low complexity" evidence="5">
    <location>
        <begin position="273"/>
        <end position="289"/>
    </location>
</feature>
<comment type="caution">
    <text evidence="7">The sequence shown here is derived from an EMBL/GenBank/DDBJ whole genome shotgun (WGS) entry which is preliminary data.</text>
</comment>